<dbReference type="EMBL" id="MLAK01000014">
    <property type="protein sequence ID" value="OHT17319.1"/>
    <property type="molecule type" value="Genomic_DNA"/>
</dbReference>
<dbReference type="InterPro" id="IPR050310">
    <property type="entry name" value="VPS10-sortilin"/>
</dbReference>
<dbReference type="Gene3D" id="2.130.10.10">
    <property type="entry name" value="YVTN repeat-like/Quinoprotein amine dehydrogenase"/>
    <property type="match status" value="2"/>
</dbReference>
<dbReference type="InterPro" id="IPR015943">
    <property type="entry name" value="WD40/YVTN_repeat-like_dom_sf"/>
</dbReference>
<gene>
    <name evidence="2" type="ORF">TRFO_12473</name>
</gene>
<name>A0A1J4L1C3_9EUKA</name>
<dbReference type="PANTHER" id="PTHR12106:SF27">
    <property type="entry name" value="SORTILIN-RELATED RECEPTOR"/>
    <property type="match status" value="1"/>
</dbReference>
<dbReference type="Proteomes" id="UP000179807">
    <property type="component" value="Unassembled WGS sequence"/>
</dbReference>
<accession>A0A1J4L1C3</accession>
<evidence type="ECO:0008006" key="4">
    <source>
        <dbReference type="Google" id="ProtNLM"/>
    </source>
</evidence>
<dbReference type="GeneID" id="94831362"/>
<proteinExistence type="predicted"/>
<dbReference type="OrthoDB" id="10263821at2759"/>
<dbReference type="InterPro" id="IPR036278">
    <property type="entry name" value="Sialidase_sf"/>
</dbReference>
<protein>
    <recommendedName>
        <fullName evidence="4">Sortilin N-terminal domain-containing protein</fullName>
    </recommendedName>
</protein>
<keyword evidence="1" id="KW-0472">Membrane</keyword>
<feature type="transmembrane region" description="Helical" evidence="1">
    <location>
        <begin position="37"/>
        <end position="61"/>
    </location>
</feature>
<keyword evidence="3" id="KW-1185">Reference proteome</keyword>
<dbReference type="RefSeq" id="XP_068370455.1">
    <property type="nucleotide sequence ID" value="XM_068496658.1"/>
</dbReference>
<dbReference type="SUPFAM" id="SSF50939">
    <property type="entry name" value="Sialidases"/>
    <property type="match status" value="1"/>
</dbReference>
<sequence>MVGCQFHITFPTMNETLLQFDESATTTKTQSSRVNKLCIILLSVFALIAVIATGLLVYFFLPRKIGQVLIWREVLRCRKDKSDVSSAMQLATLYNTNRGVILAGGGSDIHENTCSPTLFRSIDDGETWTKVYVGQPDMFSLYSFQELSNGDFVGLVPDYFLRSTDGGLNWTIQNLTGTGFSMKFNPDDNILIVSKNPNEIYISNDYGQTFRLKNYCPEGGCDNLRAITYAGNRTWYLGVGEDEGHSNISHARVFKSTDNGENWEKVFEILNDGDYKVIFSVFAYSTEEVLIGVDGDSENHPGIYKSSNGGKNWTHVCDTFEEFDPSIKIVRSFFKDEDNDKLFACLDCSYASSHTWADEPDANRNSMVIVSEDRGTTWKAFSRTGTKRLYWMTKTKDGNYLVTTGEYGQILKSSFMEI</sequence>
<dbReference type="CDD" id="cd15482">
    <property type="entry name" value="Sialidase_non-viral"/>
    <property type="match status" value="1"/>
</dbReference>
<keyword evidence="1" id="KW-0812">Transmembrane</keyword>
<comment type="caution">
    <text evidence="2">The sequence shown here is derived from an EMBL/GenBank/DDBJ whole genome shotgun (WGS) entry which is preliminary data.</text>
</comment>
<evidence type="ECO:0000313" key="2">
    <source>
        <dbReference type="EMBL" id="OHT17319.1"/>
    </source>
</evidence>
<reference evidence="2" key="1">
    <citation type="submission" date="2016-10" db="EMBL/GenBank/DDBJ databases">
        <authorList>
            <person name="Benchimol M."/>
            <person name="Almeida L.G."/>
            <person name="Vasconcelos A.T."/>
            <person name="Perreira-Neves A."/>
            <person name="Rosa I.A."/>
            <person name="Tasca T."/>
            <person name="Bogo M.R."/>
            <person name="de Souza W."/>
        </authorList>
    </citation>
    <scope>NUCLEOTIDE SEQUENCE [LARGE SCALE GENOMIC DNA]</scope>
    <source>
        <strain evidence="2">K</strain>
    </source>
</reference>
<dbReference type="PANTHER" id="PTHR12106">
    <property type="entry name" value="SORTILIN RELATED"/>
    <property type="match status" value="1"/>
</dbReference>
<dbReference type="AlphaFoldDB" id="A0A1J4L1C3"/>
<keyword evidence="1" id="KW-1133">Transmembrane helix</keyword>
<organism evidence="2 3">
    <name type="scientific">Tritrichomonas foetus</name>
    <dbReference type="NCBI Taxonomy" id="1144522"/>
    <lineage>
        <taxon>Eukaryota</taxon>
        <taxon>Metamonada</taxon>
        <taxon>Parabasalia</taxon>
        <taxon>Tritrichomonadida</taxon>
        <taxon>Tritrichomonadidae</taxon>
        <taxon>Tritrichomonas</taxon>
    </lineage>
</organism>
<evidence type="ECO:0000313" key="3">
    <source>
        <dbReference type="Proteomes" id="UP000179807"/>
    </source>
</evidence>
<evidence type="ECO:0000256" key="1">
    <source>
        <dbReference type="SAM" id="Phobius"/>
    </source>
</evidence>
<dbReference type="VEuPathDB" id="TrichDB:TRFO_12473"/>